<reference evidence="1" key="1">
    <citation type="submission" date="2018-05" db="EMBL/GenBank/DDBJ databases">
        <authorList>
            <person name="Lanie J.A."/>
            <person name="Ng W.-L."/>
            <person name="Kazmierczak K.M."/>
            <person name="Andrzejewski T.M."/>
            <person name="Davidsen T.M."/>
            <person name="Wayne K.J."/>
            <person name="Tettelin H."/>
            <person name="Glass J.I."/>
            <person name="Rusch D."/>
            <person name="Podicherti R."/>
            <person name="Tsui H.-C.T."/>
            <person name="Winkler M.E."/>
        </authorList>
    </citation>
    <scope>NUCLEOTIDE SEQUENCE</scope>
</reference>
<sequence>MLLKNLDFQQHQKGEPLHDLVMEIKRD</sequence>
<accession>A0A383EUZ0</accession>
<protein>
    <submittedName>
        <fullName evidence="1">Uncharacterized protein</fullName>
    </submittedName>
</protein>
<organism evidence="1">
    <name type="scientific">marine metagenome</name>
    <dbReference type="NCBI Taxonomy" id="408172"/>
    <lineage>
        <taxon>unclassified sequences</taxon>
        <taxon>metagenomes</taxon>
        <taxon>ecological metagenomes</taxon>
    </lineage>
</organism>
<feature type="non-terminal residue" evidence="1">
    <location>
        <position position="27"/>
    </location>
</feature>
<proteinExistence type="predicted"/>
<dbReference type="AlphaFoldDB" id="A0A383EUZ0"/>
<dbReference type="EMBL" id="UINC01229019">
    <property type="protein sequence ID" value="SVE60571.1"/>
    <property type="molecule type" value="Genomic_DNA"/>
</dbReference>
<gene>
    <name evidence="1" type="ORF">METZ01_LOCUS513425</name>
</gene>
<name>A0A383EUZ0_9ZZZZ</name>
<evidence type="ECO:0000313" key="1">
    <source>
        <dbReference type="EMBL" id="SVE60571.1"/>
    </source>
</evidence>